<comment type="catalytic activity">
    <reaction evidence="12">
        <text>D-fructose + ATP = D-fructose 6-phosphate + ADP + H(+)</text>
        <dbReference type="Rhea" id="RHEA:16125"/>
        <dbReference type="ChEBI" id="CHEBI:15378"/>
        <dbReference type="ChEBI" id="CHEBI:30616"/>
        <dbReference type="ChEBI" id="CHEBI:37721"/>
        <dbReference type="ChEBI" id="CHEBI:61527"/>
        <dbReference type="ChEBI" id="CHEBI:456216"/>
        <dbReference type="EC" id="2.7.1.4"/>
    </reaction>
</comment>
<dbReference type="EC" id="2.7.1.4" evidence="11"/>
<reference evidence="14 15" key="1">
    <citation type="submission" date="2009-08" db="EMBL/GenBank/DDBJ databases">
        <authorList>
            <person name="Muzny D."/>
            <person name="Qin X."/>
            <person name="Deng J."/>
            <person name="Jiang H."/>
            <person name="Liu Y."/>
            <person name="Qu J."/>
            <person name="Song X.-Z."/>
            <person name="Zhang L."/>
            <person name="Thornton R."/>
            <person name="Coyle M."/>
            <person name="Francisco L."/>
            <person name="Jackson L."/>
            <person name="Javaid M."/>
            <person name="Korchina V."/>
            <person name="Kovar C."/>
            <person name="Mata R."/>
            <person name="Mathew T."/>
            <person name="Ngo R."/>
            <person name="Nguyen L."/>
            <person name="Nguyen N."/>
            <person name="Okwuonu G."/>
            <person name="Ongeri F."/>
            <person name="Pham C."/>
            <person name="Simmons D."/>
            <person name="Wilczek-Boney K."/>
            <person name="Hale W."/>
            <person name="Jakkamsetti A."/>
            <person name="Pham P."/>
            <person name="Ruth R."/>
            <person name="San Lucas F."/>
            <person name="Warren J."/>
            <person name="Zhang J."/>
            <person name="Zhao Z."/>
            <person name="Zhou C."/>
            <person name="Zhu D."/>
            <person name="Lee S."/>
            <person name="Bess C."/>
            <person name="Blankenburg K."/>
            <person name="Forbes L."/>
            <person name="Fu Q."/>
            <person name="Gubbala S."/>
            <person name="Hirani K."/>
            <person name="Jayaseelan J.C."/>
            <person name="Lara F."/>
            <person name="Munidasa M."/>
            <person name="Palculict T."/>
            <person name="Patil S."/>
            <person name="Pu L.-L."/>
            <person name="Saada N."/>
            <person name="Tang L."/>
            <person name="Weissenberger G."/>
            <person name="Zhu Y."/>
            <person name="Hemphill L."/>
            <person name="Shang Y."/>
            <person name="Youmans B."/>
            <person name="Ayvaz T."/>
            <person name="Ross M."/>
            <person name="Santibanez J."/>
            <person name="Aqrawi P."/>
            <person name="Gross S."/>
            <person name="Joshi V."/>
            <person name="Fowler G."/>
            <person name="Nazareth L."/>
            <person name="Reid J."/>
            <person name="Worley K."/>
            <person name="Petrosino J."/>
            <person name="Highlander S."/>
            <person name="Gibbs R."/>
        </authorList>
    </citation>
    <scope>NUCLEOTIDE SEQUENCE [LARGE SCALE GENOMIC DNA]</scope>
    <source>
        <strain evidence="14 15">ATCC 49175</strain>
    </source>
</reference>
<dbReference type="GO" id="GO:0005524">
    <property type="term" value="F:ATP binding"/>
    <property type="evidence" value="ECO:0007669"/>
    <property type="project" value="UniProtKB-KW"/>
</dbReference>
<proteinExistence type="inferred from homology"/>
<dbReference type="GO" id="GO:0046872">
    <property type="term" value="F:metal ion binding"/>
    <property type="evidence" value="ECO:0007669"/>
    <property type="project" value="UniProtKB-KW"/>
</dbReference>
<name>C8NES5_9LACT</name>
<evidence type="ECO:0000256" key="8">
    <source>
        <dbReference type="ARBA" id="ARBA00022840"/>
    </source>
</evidence>
<keyword evidence="15" id="KW-1185">Reference proteome</keyword>
<keyword evidence="7" id="KW-0862">Zinc</keyword>
<dbReference type="PROSITE" id="PS01125">
    <property type="entry name" value="ROK"/>
    <property type="match status" value="1"/>
</dbReference>
<evidence type="ECO:0000256" key="1">
    <source>
        <dbReference type="ARBA" id="ARBA00001946"/>
    </source>
</evidence>
<keyword evidence="10" id="KW-0119">Carbohydrate metabolism</keyword>
<dbReference type="PANTHER" id="PTHR42742">
    <property type="entry name" value="TRANSCRIPTIONAL REPRESSOR MPRA"/>
    <property type="match status" value="1"/>
</dbReference>
<dbReference type="AlphaFoldDB" id="C8NES5"/>
<evidence type="ECO:0000256" key="12">
    <source>
        <dbReference type="ARBA" id="ARBA00048451"/>
    </source>
</evidence>
<dbReference type="Gene3D" id="3.30.420.40">
    <property type="match status" value="2"/>
</dbReference>
<evidence type="ECO:0000256" key="7">
    <source>
        <dbReference type="ARBA" id="ARBA00022833"/>
    </source>
</evidence>
<organism evidence="14 15">
    <name type="scientific">Granulicatella adiacens ATCC 49175</name>
    <dbReference type="NCBI Taxonomy" id="638301"/>
    <lineage>
        <taxon>Bacteria</taxon>
        <taxon>Bacillati</taxon>
        <taxon>Bacillota</taxon>
        <taxon>Bacilli</taxon>
        <taxon>Lactobacillales</taxon>
        <taxon>Carnobacteriaceae</taxon>
        <taxon>Granulicatella</taxon>
    </lineage>
</organism>
<accession>C8NES5</accession>
<dbReference type="InterPro" id="IPR049874">
    <property type="entry name" value="ROK_cs"/>
</dbReference>
<dbReference type="InterPro" id="IPR043129">
    <property type="entry name" value="ATPase_NBD"/>
</dbReference>
<evidence type="ECO:0000256" key="9">
    <source>
        <dbReference type="ARBA" id="ARBA00022842"/>
    </source>
</evidence>
<dbReference type="PANTHER" id="PTHR42742:SF3">
    <property type="entry name" value="FRUCTOKINASE"/>
    <property type="match status" value="1"/>
</dbReference>
<dbReference type="SUPFAM" id="SSF53067">
    <property type="entry name" value="Actin-like ATPase domain"/>
    <property type="match status" value="1"/>
</dbReference>
<evidence type="ECO:0000256" key="2">
    <source>
        <dbReference type="ARBA" id="ARBA00006479"/>
    </source>
</evidence>
<dbReference type="HOGENOM" id="CLU_036604_3_0_9"/>
<keyword evidence="3 14" id="KW-0808">Transferase</keyword>
<dbReference type="InterPro" id="IPR051804">
    <property type="entry name" value="Carb_Metab_Reg_Kinase/Isom"/>
</dbReference>
<dbReference type="GO" id="GO:0008865">
    <property type="term" value="F:fructokinase activity"/>
    <property type="evidence" value="ECO:0007669"/>
    <property type="project" value="UniProtKB-EC"/>
</dbReference>
<dbReference type="Proteomes" id="UP000005926">
    <property type="component" value="Unassembled WGS sequence"/>
</dbReference>
<evidence type="ECO:0000313" key="14">
    <source>
        <dbReference type="EMBL" id="EEW37907.1"/>
    </source>
</evidence>
<protein>
    <recommendedName>
        <fullName evidence="13">Fructokinase</fullName>
        <ecNumber evidence="11">2.7.1.4</ecNumber>
    </recommendedName>
</protein>
<dbReference type="FunFam" id="3.30.420.40:FF:000153">
    <property type="entry name" value="Putative fructokinase"/>
    <property type="match status" value="1"/>
</dbReference>
<sequence>MTNLYGSLEAGGTKFICAVADEDFNTVEELQFPTTTPKETLKKTADFFAKFKNLAAIGIGSFGPIDVDPKSKTYGYITTTPKPNWANVDVVGALKKRVDVPIYFTTDVNSSAYGEVYARNNRGENIETLVYYTIGTGIGAGVIQRGEFIGGTSHPEMGHVYVSKHPIDVANNFDGVCPFHKGCLEGLAAGPSLEARTGVRGEHIDIASDVWDVQASYIAQAAIQATLTFRPEKIVFGGGVMAQNHMLERVHRMFEELLNGYVPTPPVKDFIVTPAVDNNGSATLGNYVLAKGLVK</sequence>
<dbReference type="eggNOG" id="COG1940">
    <property type="taxonomic scope" value="Bacteria"/>
</dbReference>
<dbReference type="CDD" id="cd24067">
    <property type="entry name" value="ASKHA_NBD_ROK_BsFRK-like"/>
    <property type="match status" value="1"/>
</dbReference>
<evidence type="ECO:0000256" key="11">
    <source>
        <dbReference type="ARBA" id="ARBA00038887"/>
    </source>
</evidence>
<dbReference type="STRING" id="638301.HMPREF0444_0420"/>
<gene>
    <name evidence="14" type="primary">scrK</name>
    <name evidence="14" type="ORF">HMPREF0444_0420</name>
</gene>
<dbReference type="Pfam" id="PF00480">
    <property type="entry name" value="ROK"/>
    <property type="match status" value="1"/>
</dbReference>
<keyword evidence="6" id="KW-0418">Kinase</keyword>
<dbReference type="EMBL" id="ACKZ01000009">
    <property type="protein sequence ID" value="EEW37907.1"/>
    <property type="molecule type" value="Genomic_DNA"/>
</dbReference>
<keyword evidence="9" id="KW-0460">Magnesium</keyword>
<evidence type="ECO:0000256" key="13">
    <source>
        <dbReference type="ARBA" id="ARBA00074653"/>
    </source>
</evidence>
<dbReference type="FunFam" id="3.30.420.40:FF:000136">
    <property type="entry name" value="Putative fructokinase"/>
    <property type="match status" value="1"/>
</dbReference>
<keyword evidence="8" id="KW-0067">ATP-binding</keyword>
<keyword evidence="4" id="KW-0479">Metal-binding</keyword>
<comment type="cofactor">
    <cofactor evidence="1">
        <name>Mg(2+)</name>
        <dbReference type="ChEBI" id="CHEBI:18420"/>
    </cofactor>
</comment>
<dbReference type="InterPro" id="IPR054618">
    <property type="entry name" value="ScrK"/>
</dbReference>
<evidence type="ECO:0000256" key="6">
    <source>
        <dbReference type="ARBA" id="ARBA00022777"/>
    </source>
</evidence>
<comment type="similarity">
    <text evidence="2">Belongs to the ROK (NagC/XylR) family.</text>
</comment>
<evidence type="ECO:0000256" key="5">
    <source>
        <dbReference type="ARBA" id="ARBA00022741"/>
    </source>
</evidence>
<evidence type="ECO:0000256" key="3">
    <source>
        <dbReference type="ARBA" id="ARBA00022679"/>
    </source>
</evidence>
<keyword evidence="5" id="KW-0547">Nucleotide-binding</keyword>
<evidence type="ECO:0000256" key="10">
    <source>
        <dbReference type="ARBA" id="ARBA00023277"/>
    </source>
</evidence>
<dbReference type="RefSeq" id="WP_005605510.1">
    <property type="nucleotide sequence ID" value="NZ_CP102283.1"/>
</dbReference>
<dbReference type="NCBIfam" id="NF045550">
    <property type="entry name" value="FrctkaseScrK"/>
    <property type="match status" value="1"/>
</dbReference>
<dbReference type="GeneID" id="78413247"/>
<evidence type="ECO:0000313" key="15">
    <source>
        <dbReference type="Proteomes" id="UP000005926"/>
    </source>
</evidence>
<dbReference type="InterPro" id="IPR000600">
    <property type="entry name" value="ROK"/>
</dbReference>
<comment type="caution">
    <text evidence="14">The sequence shown here is derived from an EMBL/GenBank/DDBJ whole genome shotgun (WGS) entry which is preliminary data.</text>
</comment>
<evidence type="ECO:0000256" key="4">
    <source>
        <dbReference type="ARBA" id="ARBA00022723"/>
    </source>
</evidence>